<organism evidence="1 2">
    <name type="scientific">Musa troglodytarum</name>
    <name type="common">fe'i banana</name>
    <dbReference type="NCBI Taxonomy" id="320322"/>
    <lineage>
        <taxon>Eukaryota</taxon>
        <taxon>Viridiplantae</taxon>
        <taxon>Streptophyta</taxon>
        <taxon>Embryophyta</taxon>
        <taxon>Tracheophyta</taxon>
        <taxon>Spermatophyta</taxon>
        <taxon>Magnoliopsida</taxon>
        <taxon>Liliopsida</taxon>
        <taxon>Zingiberales</taxon>
        <taxon>Musaceae</taxon>
        <taxon>Musa</taxon>
    </lineage>
</organism>
<dbReference type="AlphaFoldDB" id="A0A9E7KZT7"/>
<dbReference type="Gene3D" id="3.40.50.1820">
    <property type="entry name" value="alpha/beta hydrolase"/>
    <property type="match status" value="1"/>
</dbReference>
<dbReference type="EMBL" id="CP097510">
    <property type="protein sequence ID" value="URE35394.1"/>
    <property type="molecule type" value="Genomic_DNA"/>
</dbReference>
<keyword evidence="1" id="KW-0378">Hydrolase</keyword>
<accession>A0A9E7KZT7</accession>
<dbReference type="InterPro" id="IPR029058">
    <property type="entry name" value="AB_hydrolase_fold"/>
</dbReference>
<evidence type="ECO:0000313" key="1">
    <source>
        <dbReference type="EMBL" id="URE35391.1"/>
    </source>
</evidence>
<dbReference type="PANTHER" id="PTHR45763:SF8">
    <property type="entry name" value="ALPHA_BETA-HYDROLASES SUPERFAMILY PROTEIN"/>
    <property type="match status" value="1"/>
</dbReference>
<gene>
    <name evidence="1" type="ORF">MUK42_06388</name>
</gene>
<reference evidence="1" key="1">
    <citation type="submission" date="2022-05" db="EMBL/GenBank/DDBJ databases">
        <title>The Musa troglodytarum L. genome provides insights into the mechanism of non-climacteric behaviour and enrichment of carotenoids.</title>
        <authorList>
            <person name="Wang J."/>
        </authorList>
    </citation>
    <scope>NUCLEOTIDE SEQUENCE</scope>
    <source>
        <tissue evidence="1">Leaf</tissue>
    </source>
</reference>
<protein>
    <submittedName>
        <fullName evidence="1">Hydrolase, alpha beta fold family protein</fullName>
    </submittedName>
</protein>
<dbReference type="EMBL" id="CP097510">
    <property type="protein sequence ID" value="URE35391.1"/>
    <property type="molecule type" value="Genomic_DNA"/>
</dbReference>
<keyword evidence="2" id="KW-1185">Reference proteome</keyword>
<dbReference type="EMBL" id="CP097510">
    <property type="protein sequence ID" value="URE35395.1"/>
    <property type="molecule type" value="Genomic_DNA"/>
</dbReference>
<proteinExistence type="predicted"/>
<sequence length="183" mass="20899">MKFLMVLLCIYDKSLLEEPVFREFWEKDAGESVRQGDAKPFVEEAMLQVSNWGFGLADLQVQNIRVKAFSHGSSHFTVELNTSKQDFLAPYTYGSQISGTDDHVVPPSMIEFVRRMIPGATVHRLLGEGHFSYFCFCDDCHRQIFSTLFGIPRGPLLTELEVDRPPNEQHIQDIASHDCNEQE</sequence>
<name>A0A9E7KZT7_9LILI</name>
<dbReference type="Proteomes" id="UP001055439">
    <property type="component" value="Chromosome 8"/>
</dbReference>
<dbReference type="SUPFAM" id="SSF53474">
    <property type="entry name" value="alpha/beta-Hydrolases"/>
    <property type="match status" value="1"/>
</dbReference>
<dbReference type="PANTHER" id="PTHR45763">
    <property type="entry name" value="HYDROLASE, ALPHA/BETA FOLD FAMILY PROTEIN, EXPRESSED-RELATED"/>
    <property type="match status" value="1"/>
</dbReference>
<evidence type="ECO:0000313" key="2">
    <source>
        <dbReference type="Proteomes" id="UP001055439"/>
    </source>
</evidence>
<dbReference type="GO" id="GO:0016787">
    <property type="term" value="F:hydrolase activity"/>
    <property type="evidence" value="ECO:0007669"/>
    <property type="project" value="UniProtKB-KW"/>
</dbReference>